<sequence>MLRNSKKTQKLNKKMGLFQKKIELKTTKQFEIVDVTKQVEEVLKSSKISQGMVTVFSTHTTAAVRINHYEPLLLQDLMKVMYRMAPLESNYAHDFFEIRTEIQSGERSNGHAHVKAFLLGASETVPVADKKMLLGYRQSIFFVETDGGRKRNIIVTVMGE</sequence>
<organism evidence="2 3">
    <name type="scientific">Candidatus Doudnabacteria bacterium CG10_big_fil_rev_8_21_14_0_10_41_10</name>
    <dbReference type="NCBI Taxonomy" id="1974551"/>
    <lineage>
        <taxon>Bacteria</taxon>
        <taxon>Candidatus Doudnaibacteriota</taxon>
    </lineage>
</organism>
<dbReference type="PIRSF" id="PIRSF004681">
    <property type="entry name" value="UCP004681"/>
    <property type="match status" value="1"/>
</dbReference>
<dbReference type="PANTHER" id="PTHR30615">
    <property type="entry name" value="UNCHARACTERIZED PROTEIN YJBQ-RELATED"/>
    <property type="match status" value="1"/>
</dbReference>
<dbReference type="Gene3D" id="2.60.120.460">
    <property type="entry name" value="YjbQ-like"/>
    <property type="match status" value="1"/>
</dbReference>
<gene>
    <name evidence="2" type="ORF">COT91_04930</name>
</gene>
<dbReference type="Pfam" id="PF01894">
    <property type="entry name" value="YjbQ"/>
    <property type="match status" value="1"/>
</dbReference>
<dbReference type="SUPFAM" id="SSF111038">
    <property type="entry name" value="YjbQ-like"/>
    <property type="match status" value="1"/>
</dbReference>
<reference evidence="3" key="1">
    <citation type="submission" date="2017-09" db="EMBL/GenBank/DDBJ databases">
        <title>Depth-based differentiation of microbial function through sediment-hosted aquifers and enrichment of novel symbionts in the deep terrestrial subsurface.</title>
        <authorList>
            <person name="Probst A.J."/>
            <person name="Ladd B."/>
            <person name="Jarett J.K."/>
            <person name="Geller-Mcgrath D.E."/>
            <person name="Sieber C.M.K."/>
            <person name="Emerson J.B."/>
            <person name="Anantharaman K."/>
            <person name="Thomas B.C."/>
            <person name="Malmstrom R."/>
            <person name="Stieglmeier M."/>
            <person name="Klingl A."/>
            <person name="Woyke T."/>
            <person name="Ryan C.M."/>
            <person name="Banfield J.F."/>
        </authorList>
    </citation>
    <scope>NUCLEOTIDE SEQUENCE [LARGE SCALE GENOMIC DNA]</scope>
</reference>
<proteinExistence type="inferred from homology"/>
<dbReference type="InterPro" id="IPR035917">
    <property type="entry name" value="YjbQ-like_sf"/>
</dbReference>
<dbReference type="EMBL" id="PFAJ01000064">
    <property type="protein sequence ID" value="PIR96743.1"/>
    <property type="molecule type" value="Genomic_DNA"/>
</dbReference>
<dbReference type="AlphaFoldDB" id="A0A2H0VCE0"/>
<dbReference type="InterPro" id="IPR001602">
    <property type="entry name" value="UPF0047_YjbQ-like"/>
</dbReference>
<dbReference type="NCBIfam" id="TIGR00149">
    <property type="entry name" value="TIGR00149_YjbQ"/>
    <property type="match status" value="1"/>
</dbReference>
<dbReference type="PANTHER" id="PTHR30615:SF8">
    <property type="entry name" value="UPF0047 PROTEIN C4A8.02C"/>
    <property type="match status" value="1"/>
</dbReference>
<comment type="similarity">
    <text evidence="1">Belongs to the UPF0047 family.</text>
</comment>
<evidence type="ECO:0000313" key="2">
    <source>
        <dbReference type="EMBL" id="PIR96743.1"/>
    </source>
</evidence>
<evidence type="ECO:0000313" key="3">
    <source>
        <dbReference type="Proteomes" id="UP000230557"/>
    </source>
</evidence>
<accession>A0A2H0VCE0</accession>
<dbReference type="Proteomes" id="UP000230557">
    <property type="component" value="Unassembled WGS sequence"/>
</dbReference>
<protein>
    <submittedName>
        <fullName evidence="2">Secondary thiamine-phosphate synthase enzyme</fullName>
    </submittedName>
</protein>
<evidence type="ECO:0000256" key="1">
    <source>
        <dbReference type="ARBA" id="ARBA00005534"/>
    </source>
</evidence>
<comment type="caution">
    <text evidence="2">The sequence shown here is derived from an EMBL/GenBank/DDBJ whole genome shotgun (WGS) entry which is preliminary data.</text>
</comment>
<name>A0A2H0VCE0_9BACT</name>